<proteinExistence type="predicted"/>
<comment type="caution">
    <text evidence="1">The sequence shown here is derived from an EMBL/GenBank/DDBJ whole genome shotgun (WGS) entry which is preliminary data.</text>
</comment>
<evidence type="ECO:0000313" key="1">
    <source>
        <dbReference type="EMBL" id="KAK2114692.1"/>
    </source>
</evidence>
<name>A0ABQ9VZ74_SAGOE</name>
<gene>
    <name evidence="1" type="ORF">P7K49_008958</name>
</gene>
<protein>
    <submittedName>
        <fullName evidence="1">Uncharacterized protein</fullName>
    </submittedName>
</protein>
<dbReference type="EMBL" id="JASSZA010000004">
    <property type="protein sequence ID" value="KAK2114692.1"/>
    <property type="molecule type" value="Genomic_DNA"/>
</dbReference>
<evidence type="ECO:0000313" key="2">
    <source>
        <dbReference type="Proteomes" id="UP001266305"/>
    </source>
</evidence>
<keyword evidence="2" id="KW-1185">Reference proteome</keyword>
<sequence length="71" mass="8086">MRPYQAGLLPKPCHLHPRKRQELECIQQENRGPLLPEPERTGLLWLQGDCCTSFAKQDCGHSSGDLDSWGR</sequence>
<dbReference type="Proteomes" id="UP001266305">
    <property type="component" value="Unassembled WGS sequence"/>
</dbReference>
<accession>A0ABQ9VZ74</accession>
<reference evidence="1 2" key="1">
    <citation type="submission" date="2023-05" db="EMBL/GenBank/DDBJ databases">
        <title>B98-5 Cell Line De Novo Hybrid Assembly: An Optical Mapping Approach.</title>
        <authorList>
            <person name="Kananen K."/>
            <person name="Auerbach J.A."/>
            <person name="Kautto E."/>
            <person name="Blachly J.S."/>
        </authorList>
    </citation>
    <scope>NUCLEOTIDE SEQUENCE [LARGE SCALE GENOMIC DNA]</scope>
    <source>
        <strain evidence="1">B95-8</strain>
        <tissue evidence="1">Cell line</tissue>
    </source>
</reference>
<organism evidence="1 2">
    <name type="scientific">Saguinus oedipus</name>
    <name type="common">Cotton-top tamarin</name>
    <name type="synonym">Oedipomidas oedipus</name>
    <dbReference type="NCBI Taxonomy" id="9490"/>
    <lineage>
        <taxon>Eukaryota</taxon>
        <taxon>Metazoa</taxon>
        <taxon>Chordata</taxon>
        <taxon>Craniata</taxon>
        <taxon>Vertebrata</taxon>
        <taxon>Euteleostomi</taxon>
        <taxon>Mammalia</taxon>
        <taxon>Eutheria</taxon>
        <taxon>Euarchontoglires</taxon>
        <taxon>Primates</taxon>
        <taxon>Haplorrhini</taxon>
        <taxon>Platyrrhini</taxon>
        <taxon>Cebidae</taxon>
        <taxon>Callitrichinae</taxon>
        <taxon>Saguinus</taxon>
    </lineage>
</organism>